<name>A0AAD9HER6_9PEZI</name>
<accession>A0AAD9HER6</accession>
<comment type="caution">
    <text evidence="1">The sequence shown here is derived from an EMBL/GenBank/DDBJ whole genome shotgun (WGS) entry which is preliminary data.</text>
</comment>
<reference evidence="1" key="1">
    <citation type="submission" date="2021-06" db="EMBL/GenBank/DDBJ databases">
        <title>Comparative genomics, transcriptomics and evolutionary studies reveal genomic signatures of adaptation to plant cell wall in hemibiotrophic fungi.</title>
        <authorList>
            <consortium name="DOE Joint Genome Institute"/>
            <person name="Baroncelli R."/>
            <person name="Diaz J.F."/>
            <person name="Benocci T."/>
            <person name="Peng M."/>
            <person name="Battaglia E."/>
            <person name="Haridas S."/>
            <person name="Andreopoulos W."/>
            <person name="Labutti K."/>
            <person name="Pangilinan J."/>
            <person name="Floch G.L."/>
            <person name="Makela M.R."/>
            <person name="Henrissat B."/>
            <person name="Grigoriev I.V."/>
            <person name="Crouch J.A."/>
            <person name="De Vries R.P."/>
            <person name="Sukno S.A."/>
            <person name="Thon M.R."/>
        </authorList>
    </citation>
    <scope>NUCLEOTIDE SEQUENCE</scope>
    <source>
        <strain evidence="1">MAFF235873</strain>
    </source>
</reference>
<evidence type="ECO:0000313" key="2">
    <source>
        <dbReference type="Proteomes" id="UP001232148"/>
    </source>
</evidence>
<keyword evidence="2" id="KW-1185">Reference proteome</keyword>
<proteinExistence type="predicted"/>
<protein>
    <submittedName>
        <fullName evidence="1">Uncharacterized protein</fullName>
    </submittedName>
</protein>
<gene>
    <name evidence="1" type="ORF">LX32DRAFT_459528</name>
</gene>
<dbReference type="EMBL" id="MU842904">
    <property type="protein sequence ID" value="KAK2026957.1"/>
    <property type="molecule type" value="Genomic_DNA"/>
</dbReference>
<dbReference type="AlphaFoldDB" id="A0AAD9HER6"/>
<sequence>MLHLVSHHLFGKRDNRIRRVPLPTNPRIKRPYRMYAHIPTHHTTLLRRVVSESLQLAFHYPSILESPIIPPSLPSPSLPTSTPSQPPFQSHTIVHNAVMSVHFPILSLSEPTSPPPRPMSFGYVTIYFIVVDFLRMVPPMIRAPVAPLPRNWQTRDSRAAHLLRFELACICEPFDMSAESEATSPPQFDLLCLGIPTH</sequence>
<dbReference type="Proteomes" id="UP001232148">
    <property type="component" value="Unassembled WGS sequence"/>
</dbReference>
<organism evidence="1 2">
    <name type="scientific">Colletotrichum zoysiae</name>
    <dbReference type="NCBI Taxonomy" id="1216348"/>
    <lineage>
        <taxon>Eukaryota</taxon>
        <taxon>Fungi</taxon>
        <taxon>Dikarya</taxon>
        <taxon>Ascomycota</taxon>
        <taxon>Pezizomycotina</taxon>
        <taxon>Sordariomycetes</taxon>
        <taxon>Hypocreomycetidae</taxon>
        <taxon>Glomerellales</taxon>
        <taxon>Glomerellaceae</taxon>
        <taxon>Colletotrichum</taxon>
        <taxon>Colletotrichum graminicola species complex</taxon>
    </lineage>
</organism>
<evidence type="ECO:0000313" key="1">
    <source>
        <dbReference type="EMBL" id="KAK2026957.1"/>
    </source>
</evidence>